<evidence type="ECO:0008006" key="5">
    <source>
        <dbReference type="Google" id="ProtNLM"/>
    </source>
</evidence>
<feature type="signal peptide" evidence="2">
    <location>
        <begin position="1"/>
        <end position="19"/>
    </location>
</feature>
<feature type="chain" id="PRO_5040356081" description="Secreted protein" evidence="2">
    <location>
        <begin position="20"/>
        <end position="88"/>
    </location>
</feature>
<evidence type="ECO:0000256" key="2">
    <source>
        <dbReference type="SAM" id="SignalP"/>
    </source>
</evidence>
<accession>A0A9P0L4R5</accession>
<dbReference type="Proteomes" id="UP001152888">
    <property type="component" value="Unassembled WGS sequence"/>
</dbReference>
<evidence type="ECO:0000313" key="4">
    <source>
        <dbReference type="Proteomes" id="UP001152888"/>
    </source>
</evidence>
<dbReference type="OrthoDB" id="6770665at2759"/>
<organism evidence="3 4">
    <name type="scientific">Acanthoscelides obtectus</name>
    <name type="common">Bean weevil</name>
    <name type="synonym">Bruchus obtectus</name>
    <dbReference type="NCBI Taxonomy" id="200917"/>
    <lineage>
        <taxon>Eukaryota</taxon>
        <taxon>Metazoa</taxon>
        <taxon>Ecdysozoa</taxon>
        <taxon>Arthropoda</taxon>
        <taxon>Hexapoda</taxon>
        <taxon>Insecta</taxon>
        <taxon>Pterygota</taxon>
        <taxon>Neoptera</taxon>
        <taxon>Endopterygota</taxon>
        <taxon>Coleoptera</taxon>
        <taxon>Polyphaga</taxon>
        <taxon>Cucujiformia</taxon>
        <taxon>Chrysomeloidea</taxon>
        <taxon>Chrysomelidae</taxon>
        <taxon>Bruchinae</taxon>
        <taxon>Bruchini</taxon>
        <taxon>Acanthoscelides</taxon>
    </lineage>
</organism>
<protein>
    <recommendedName>
        <fullName evidence="5">Secreted protein</fullName>
    </recommendedName>
</protein>
<proteinExistence type="predicted"/>
<dbReference type="EMBL" id="CAKOFQ010007097">
    <property type="protein sequence ID" value="CAH1990789.1"/>
    <property type="molecule type" value="Genomic_DNA"/>
</dbReference>
<comment type="caution">
    <text evidence="3">The sequence shown here is derived from an EMBL/GenBank/DDBJ whole genome shotgun (WGS) entry which is preliminary data.</text>
</comment>
<gene>
    <name evidence="3" type="ORF">ACAOBT_LOCUS19874</name>
</gene>
<evidence type="ECO:0000256" key="1">
    <source>
        <dbReference type="SAM" id="MobiDB-lite"/>
    </source>
</evidence>
<feature type="region of interest" description="Disordered" evidence="1">
    <location>
        <begin position="22"/>
        <end position="44"/>
    </location>
</feature>
<evidence type="ECO:0000313" key="3">
    <source>
        <dbReference type="EMBL" id="CAH1990789.1"/>
    </source>
</evidence>
<reference evidence="3" key="1">
    <citation type="submission" date="2022-03" db="EMBL/GenBank/DDBJ databases">
        <authorList>
            <person name="Sayadi A."/>
        </authorList>
    </citation>
    <scope>NUCLEOTIDE SEQUENCE</scope>
</reference>
<keyword evidence="4" id="KW-1185">Reference proteome</keyword>
<name>A0A9P0L4R5_ACAOB</name>
<keyword evidence="2" id="KW-0732">Signal</keyword>
<sequence length="88" mass="10247">MNIVLGILIAILCICTVCSKPHSDPQENVLETNAKDLQQEPEDMETADTMAFRPLFAYRRKTAQGYRINRRSDYSGYRPRGRWVYVYT</sequence>
<dbReference type="AlphaFoldDB" id="A0A9P0L4R5"/>